<sequence length="202" mass="22523">DPSKGLFAVPSAGGDWEEILAFQNPKEARKYRSMILSPDGQWIAYTAVHKDNTDIYVMPSIGGESVRITSNPAVDRRPVWSYDGKWLAFASYRAGNPQIWIIRISSEGKPEGVPVQVTRETHILGGNWAKDGSIGFPTAFRTQHIFTANTDGSGETQLTQFPCGNYRPRWSPDGEKIAFRSDYLRSLNTFRLWAVLSKGGEP</sequence>
<comment type="caution">
    <text evidence="2">The sequence shown here is derived from an EMBL/GenBank/DDBJ whole genome shotgun (WGS) entry which is preliminary data.</text>
</comment>
<dbReference type="SUPFAM" id="SSF69304">
    <property type="entry name" value="Tricorn protease N-terminal domain"/>
    <property type="match status" value="1"/>
</dbReference>
<accession>X0YBA4</accession>
<evidence type="ECO:0008006" key="3">
    <source>
        <dbReference type="Google" id="ProtNLM"/>
    </source>
</evidence>
<dbReference type="PANTHER" id="PTHR36842">
    <property type="entry name" value="PROTEIN TOLB HOMOLOG"/>
    <property type="match status" value="1"/>
</dbReference>
<comment type="similarity">
    <text evidence="1">Belongs to the TolB family.</text>
</comment>
<evidence type="ECO:0000313" key="2">
    <source>
        <dbReference type="EMBL" id="GAG45983.1"/>
    </source>
</evidence>
<feature type="non-terminal residue" evidence="2">
    <location>
        <position position="202"/>
    </location>
</feature>
<dbReference type="InterPro" id="IPR011042">
    <property type="entry name" value="6-blade_b-propeller_TolB-like"/>
</dbReference>
<dbReference type="AlphaFoldDB" id="X0YBA4"/>
<protein>
    <recommendedName>
        <fullName evidence="3">Dipeptidylpeptidase IV N-terminal domain-containing protein</fullName>
    </recommendedName>
</protein>
<dbReference type="InterPro" id="IPR011659">
    <property type="entry name" value="WD40"/>
</dbReference>
<organism evidence="2">
    <name type="scientific">marine sediment metagenome</name>
    <dbReference type="NCBI Taxonomy" id="412755"/>
    <lineage>
        <taxon>unclassified sequences</taxon>
        <taxon>metagenomes</taxon>
        <taxon>ecological metagenomes</taxon>
    </lineage>
</organism>
<proteinExistence type="inferred from homology"/>
<gene>
    <name evidence="2" type="ORF">S01H1_81896</name>
</gene>
<dbReference type="Gene3D" id="2.120.10.30">
    <property type="entry name" value="TolB, C-terminal domain"/>
    <property type="match status" value="2"/>
</dbReference>
<evidence type="ECO:0000256" key="1">
    <source>
        <dbReference type="ARBA" id="ARBA00009820"/>
    </source>
</evidence>
<reference evidence="2" key="1">
    <citation type="journal article" date="2014" name="Front. Microbiol.">
        <title>High frequency of phylogenetically diverse reductive dehalogenase-homologous genes in deep subseafloor sedimentary metagenomes.</title>
        <authorList>
            <person name="Kawai M."/>
            <person name="Futagami T."/>
            <person name="Toyoda A."/>
            <person name="Takaki Y."/>
            <person name="Nishi S."/>
            <person name="Hori S."/>
            <person name="Arai W."/>
            <person name="Tsubouchi T."/>
            <person name="Morono Y."/>
            <person name="Uchiyama I."/>
            <person name="Ito T."/>
            <person name="Fujiyama A."/>
            <person name="Inagaki F."/>
            <person name="Takami H."/>
        </authorList>
    </citation>
    <scope>NUCLEOTIDE SEQUENCE</scope>
    <source>
        <strain evidence="2">Expedition CK06-06</strain>
    </source>
</reference>
<name>X0YBA4_9ZZZZ</name>
<dbReference type="EMBL" id="BARS01055469">
    <property type="protein sequence ID" value="GAG45983.1"/>
    <property type="molecule type" value="Genomic_DNA"/>
</dbReference>
<feature type="non-terminal residue" evidence="2">
    <location>
        <position position="1"/>
    </location>
</feature>
<dbReference type="Pfam" id="PF07676">
    <property type="entry name" value="PD40"/>
    <property type="match status" value="3"/>
</dbReference>
<dbReference type="PANTHER" id="PTHR36842:SF1">
    <property type="entry name" value="PROTEIN TOLB"/>
    <property type="match status" value="1"/>
</dbReference>